<evidence type="ECO:0000313" key="3">
    <source>
        <dbReference type="Proteomes" id="UP000422569"/>
    </source>
</evidence>
<sequence length="160" mass="17131">MRFVSVIRSLSLAGAAICAISASGASAQDFGAPFFGGSYAPGPSYAYGGYGGGGIGLGGGIGVAYNQGYYQGGYQYPAAGYGGGPYRRAAYSAADVYVNGGYAYDTSYERSYVVPQTSYRPYVRTHYVPVTTYRAYNTVHYQPVTTYRVVRKRCNCETVY</sequence>
<dbReference type="AlphaFoldDB" id="A0A6B8M8A0"/>
<keyword evidence="1" id="KW-0732">Signal</keyword>
<evidence type="ECO:0000256" key="1">
    <source>
        <dbReference type="SAM" id="SignalP"/>
    </source>
</evidence>
<organism evidence="2 3">
    <name type="scientific">Methylocystis parvus</name>
    <dbReference type="NCBI Taxonomy" id="134"/>
    <lineage>
        <taxon>Bacteria</taxon>
        <taxon>Pseudomonadati</taxon>
        <taxon>Pseudomonadota</taxon>
        <taxon>Alphaproteobacteria</taxon>
        <taxon>Hyphomicrobiales</taxon>
        <taxon>Methylocystaceae</taxon>
        <taxon>Methylocystis</taxon>
    </lineage>
</organism>
<feature type="signal peptide" evidence="1">
    <location>
        <begin position="1"/>
        <end position="27"/>
    </location>
</feature>
<accession>A0A6B8M8A0</accession>
<protein>
    <submittedName>
        <fullName evidence="2">Uncharacterized protein</fullName>
    </submittedName>
</protein>
<evidence type="ECO:0000313" key="2">
    <source>
        <dbReference type="EMBL" id="QGM98806.1"/>
    </source>
</evidence>
<keyword evidence="3" id="KW-1185">Reference proteome</keyword>
<reference evidence="2 3" key="1">
    <citation type="submission" date="2019-09" db="EMBL/GenBank/DDBJ databases">
        <title>Isolation and complete genome sequencing of Methylocystis species.</title>
        <authorList>
            <person name="Rumah B.L."/>
            <person name="Stead C.E."/>
            <person name="Stevens B.C."/>
            <person name="Minton N.P."/>
            <person name="Grosse-Honebrink A."/>
            <person name="Zhang Y."/>
        </authorList>
    </citation>
    <scope>NUCLEOTIDE SEQUENCE [LARGE SCALE GENOMIC DNA]</scope>
    <source>
        <strain evidence="2 3">BRCS2</strain>
    </source>
</reference>
<dbReference type="EMBL" id="CP044331">
    <property type="protein sequence ID" value="QGM98806.1"/>
    <property type="molecule type" value="Genomic_DNA"/>
</dbReference>
<dbReference type="RefSeq" id="WP_020372401.1">
    <property type="nucleotide sequence ID" value="NZ_CP044331.1"/>
</dbReference>
<dbReference type="KEGG" id="mpar:F7D14_15820"/>
<name>A0A6B8M8A0_9HYPH</name>
<dbReference type="Proteomes" id="UP000422569">
    <property type="component" value="Chromosome"/>
</dbReference>
<proteinExistence type="predicted"/>
<feature type="chain" id="PRO_5025560686" evidence="1">
    <location>
        <begin position="28"/>
        <end position="160"/>
    </location>
</feature>
<gene>
    <name evidence="2" type="ORF">F7D14_15820</name>
</gene>